<keyword evidence="1" id="KW-0949">S-adenosyl-L-methionine</keyword>
<dbReference type="Pfam" id="PF01980">
    <property type="entry name" value="TrmO_N"/>
    <property type="match status" value="1"/>
</dbReference>
<evidence type="ECO:0000313" key="5">
    <source>
        <dbReference type="Proteomes" id="UP000184932"/>
    </source>
</evidence>
<sequence length="156" mass="16970">MKPPREGEVRLGYDPALDPQAGLHFVGVIRSDWAEGTAPKNLRLSREQGGGNARIEMKPEFAPALAGLKAGDWVMLLYWTGEARRDLLVQHPRHAEEPRGTFALRSPARPNPVALGCVRIEGIEGTTLRIDATDAFDGTPVVDIKPWIATVDAPAT</sequence>
<evidence type="ECO:0000259" key="3">
    <source>
        <dbReference type="PROSITE" id="PS51668"/>
    </source>
</evidence>
<dbReference type="GO" id="GO:0008168">
    <property type="term" value="F:methyltransferase activity"/>
    <property type="evidence" value="ECO:0007669"/>
    <property type="project" value="UniProtKB-KW"/>
</dbReference>
<dbReference type="InterPro" id="IPR036414">
    <property type="entry name" value="YaeB_N_sf"/>
</dbReference>
<evidence type="ECO:0000313" key="4">
    <source>
        <dbReference type="EMBL" id="SIO32742.1"/>
    </source>
</evidence>
<dbReference type="SUPFAM" id="SSF118196">
    <property type="entry name" value="YaeB-like"/>
    <property type="match status" value="1"/>
</dbReference>
<proteinExistence type="inferred from homology"/>
<dbReference type="InterPro" id="IPR036413">
    <property type="entry name" value="YaeB-like_sf"/>
</dbReference>
<feature type="domain" description="TsaA-like" evidence="3">
    <location>
        <begin position="23"/>
        <end position="156"/>
    </location>
</feature>
<dbReference type="InterPro" id="IPR023370">
    <property type="entry name" value="TrmO-like_N"/>
</dbReference>
<name>A0A1N6IL46_9RHOB</name>
<dbReference type="Gene3D" id="2.40.30.70">
    <property type="entry name" value="YaeB-like"/>
    <property type="match status" value="1"/>
</dbReference>
<dbReference type="GO" id="GO:0032259">
    <property type="term" value="P:methylation"/>
    <property type="evidence" value="ECO:0007669"/>
    <property type="project" value="UniProtKB-KW"/>
</dbReference>
<evidence type="ECO:0000256" key="1">
    <source>
        <dbReference type="ARBA" id="ARBA00022691"/>
    </source>
</evidence>
<protein>
    <submittedName>
        <fullName evidence="4">tRNA-Thr(GGU) m(6)t(6)A37 methyltransferase TsaA</fullName>
    </submittedName>
</protein>
<dbReference type="PANTHER" id="PTHR12818:SF0">
    <property type="entry name" value="TRNA (ADENINE(37)-N6)-METHYLTRANSFERASE"/>
    <property type="match status" value="1"/>
</dbReference>
<dbReference type="PROSITE" id="PS51668">
    <property type="entry name" value="TSAA_2"/>
    <property type="match status" value="1"/>
</dbReference>
<dbReference type="InterPro" id="IPR040372">
    <property type="entry name" value="YaeB-like"/>
</dbReference>
<dbReference type="STRING" id="1217970.SAMN05444002_4028"/>
<dbReference type="AlphaFoldDB" id="A0A1N6IL46"/>
<dbReference type="CDD" id="cd09281">
    <property type="entry name" value="UPF0066"/>
    <property type="match status" value="1"/>
</dbReference>
<evidence type="ECO:0000256" key="2">
    <source>
        <dbReference type="ARBA" id="ARBA00033753"/>
    </source>
</evidence>
<accession>A0A1N6IL46</accession>
<dbReference type="EMBL" id="FSRL01000002">
    <property type="protein sequence ID" value="SIO32742.1"/>
    <property type="molecule type" value="Genomic_DNA"/>
</dbReference>
<dbReference type="PANTHER" id="PTHR12818">
    <property type="entry name" value="TRNA (ADENINE(37)-N6)-METHYLTRANSFERASE"/>
    <property type="match status" value="1"/>
</dbReference>
<keyword evidence="4" id="KW-0808">Transferase</keyword>
<reference evidence="5" key="1">
    <citation type="submission" date="2016-11" db="EMBL/GenBank/DDBJ databases">
        <authorList>
            <person name="Varghese N."/>
            <person name="Submissions S."/>
        </authorList>
    </citation>
    <scope>NUCLEOTIDE SEQUENCE [LARGE SCALE GENOMIC DNA]</scope>
    <source>
        <strain evidence="5">DSM 29440</strain>
    </source>
</reference>
<keyword evidence="5" id="KW-1185">Reference proteome</keyword>
<comment type="similarity">
    <text evidence="2">Belongs to the tRNA methyltransferase O family.</text>
</comment>
<organism evidence="4 5">
    <name type="scientific">Vannielia litorea</name>
    <dbReference type="NCBI Taxonomy" id="1217970"/>
    <lineage>
        <taxon>Bacteria</taxon>
        <taxon>Pseudomonadati</taxon>
        <taxon>Pseudomonadota</taxon>
        <taxon>Alphaproteobacteria</taxon>
        <taxon>Rhodobacterales</taxon>
        <taxon>Paracoccaceae</taxon>
        <taxon>Vannielia</taxon>
    </lineage>
</organism>
<dbReference type="RefSeq" id="WP_074258162.1">
    <property type="nucleotide sequence ID" value="NZ_FSRL01000002.1"/>
</dbReference>
<dbReference type="NCBIfam" id="TIGR00104">
    <property type="entry name" value="tRNA_TsaA"/>
    <property type="match status" value="1"/>
</dbReference>
<keyword evidence="4" id="KW-0489">Methyltransferase</keyword>
<gene>
    <name evidence="4" type="ORF">SAMN05444002_4028</name>
</gene>
<dbReference type="Proteomes" id="UP000184932">
    <property type="component" value="Unassembled WGS sequence"/>
</dbReference>